<dbReference type="Pfam" id="PF13947">
    <property type="entry name" value="GUB_WAK_bind"/>
    <property type="match status" value="1"/>
</dbReference>
<proteinExistence type="inferred from homology"/>
<dbReference type="GO" id="GO:0061630">
    <property type="term" value="F:ubiquitin protein ligase activity"/>
    <property type="evidence" value="ECO:0007669"/>
    <property type="project" value="UniProtKB-EC"/>
</dbReference>
<keyword evidence="7" id="KW-0479">Metal-binding</keyword>
<accession>A0A8J5RHV7</accession>
<dbReference type="GO" id="GO:0008270">
    <property type="term" value="F:zinc ion binding"/>
    <property type="evidence" value="ECO:0007669"/>
    <property type="project" value="UniProtKB-KW"/>
</dbReference>
<protein>
    <recommendedName>
        <fullName evidence="4">RING-type E3 ubiquitin transferase</fullName>
        <ecNumber evidence="4">2.3.2.27</ecNumber>
    </recommendedName>
</protein>
<evidence type="ECO:0000256" key="2">
    <source>
        <dbReference type="ARBA" id="ARBA00004167"/>
    </source>
</evidence>
<keyword evidence="5" id="KW-0808">Transferase</keyword>
<evidence type="ECO:0000256" key="12">
    <source>
        <dbReference type="ARBA" id="ARBA00022989"/>
    </source>
</evidence>
<evidence type="ECO:0000256" key="14">
    <source>
        <dbReference type="ARBA" id="ARBA00024209"/>
    </source>
</evidence>
<keyword evidence="8" id="KW-0732">Signal</keyword>
<evidence type="ECO:0000256" key="5">
    <source>
        <dbReference type="ARBA" id="ARBA00022679"/>
    </source>
</evidence>
<dbReference type="EMBL" id="JAAALK010000288">
    <property type="protein sequence ID" value="KAG8053741.1"/>
    <property type="molecule type" value="Genomic_DNA"/>
</dbReference>
<dbReference type="PANTHER" id="PTHR46279:SF9">
    <property type="entry name" value="OS01G0116300 PROTEIN"/>
    <property type="match status" value="1"/>
</dbReference>
<comment type="caution">
    <text evidence="17">The sequence shown here is derived from an EMBL/GenBank/DDBJ whole genome shotgun (WGS) entry which is preliminary data.</text>
</comment>
<dbReference type="GO" id="GO:0016020">
    <property type="term" value="C:membrane"/>
    <property type="evidence" value="ECO:0007669"/>
    <property type="project" value="UniProtKB-SubCell"/>
</dbReference>
<evidence type="ECO:0000256" key="13">
    <source>
        <dbReference type="ARBA" id="ARBA00023136"/>
    </source>
</evidence>
<keyword evidence="9" id="KW-0863">Zinc-finger</keyword>
<feature type="domain" description="Wall-associated receptor kinase galacturonan-binding" evidence="16">
    <location>
        <begin position="66"/>
        <end position="132"/>
    </location>
</feature>
<keyword evidence="13" id="KW-0472">Membrane</keyword>
<name>A0A8J5RHV7_ZIZPA</name>
<keyword evidence="6" id="KW-0812">Transmembrane</keyword>
<evidence type="ECO:0000256" key="3">
    <source>
        <dbReference type="ARBA" id="ARBA00004906"/>
    </source>
</evidence>
<comment type="similarity">
    <text evidence="14">Belongs to the RING-type zinc finger family. ATL subfamily.</text>
</comment>
<dbReference type="OrthoDB" id="693247at2759"/>
<dbReference type="Proteomes" id="UP000729402">
    <property type="component" value="Unassembled WGS sequence"/>
</dbReference>
<keyword evidence="10" id="KW-0833">Ubl conjugation pathway</keyword>
<organism evidence="17 18">
    <name type="scientific">Zizania palustris</name>
    <name type="common">Northern wild rice</name>
    <dbReference type="NCBI Taxonomy" id="103762"/>
    <lineage>
        <taxon>Eukaryota</taxon>
        <taxon>Viridiplantae</taxon>
        <taxon>Streptophyta</taxon>
        <taxon>Embryophyta</taxon>
        <taxon>Tracheophyta</taxon>
        <taxon>Spermatophyta</taxon>
        <taxon>Magnoliopsida</taxon>
        <taxon>Liliopsida</taxon>
        <taxon>Poales</taxon>
        <taxon>Poaceae</taxon>
        <taxon>BOP clade</taxon>
        <taxon>Oryzoideae</taxon>
        <taxon>Oryzeae</taxon>
        <taxon>Zizaniinae</taxon>
        <taxon>Zizania</taxon>
    </lineage>
</organism>
<evidence type="ECO:0000313" key="18">
    <source>
        <dbReference type="Proteomes" id="UP000729402"/>
    </source>
</evidence>
<comment type="pathway">
    <text evidence="3">Protein modification; protein ubiquitination.</text>
</comment>
<dbReference type="GO" id="GO:0030247">
    <property type="term" value="F:polysaccharide binding"/>
    <property type="evidence" value="ECO:0007669"/>
    <property type="project" value="InterPro"/>
</dbReference>
<evidence type="ECO:0000256" key="10">
    <source>
        <dbReference type="ARBA" id="ARBA00022786"/>
    </source>
</evidence>
<keyword evidence="12" id="KW-1133">Transmembrane helix</keyword>
<evidence type="ECO:0000256" key="9">
    <source>
        <dbReference type="ARBA" id="ARBA00022771"/>
    </source>
</evidence>
<reference evidence="17" key="2">
    <citation type="submission" date="2021-02" db="EMBL/GenBank/DDBJ databases">
        <authorList>
            <person name="Kimball J.A."/>
            <person name="Haas M.W."/>
            <person name="Macchietto M."/>
            <person name="Kono T."/>
            <person name="Duquette J."/>
            <person name="Shao M."/>
        </authorList>
    </citation>
    <scope>NUCLEOTIDE SEQUENCE</scope>
    <source>
        <tissue evidence="17">Fresh leaf tissue</tissue>
    </source>
</reference>
<dbReference type="AlphaFoldDB" id="A0A8J5RHV7"/>
<dbReference type="PANTHER" id="PTHR46279">
    <property type="entry name" value="RING/U-BOX SUPERFAMILY PROTEIN"/>
    <property type="match status" value="1"/>
</dbReference>
<evidence type="ECO:0000256" key="7">
    <source>
        <dbReference type="ARBA" id="ARBA00022723"/>
    </source>
</evidence>
<dbReference type="InterPro" id="IPR025287">
    <property type="entry name" value="WAK_GUB"/>
</dbReference>
<dbReference type="EC" id="2.3.2.27" evidence="4"/>
<evidence type="ECO:0000256" key="1">
    <source>
        <dbReference type="ARBA" id="ARBA00000900"/>
    </source>
</evidence>
<evidence type="ECO:0000256" key="15">
    <source>
        <dbReference type="SAM" id="MobiDB-lite"/>
    </source>
</evidence>
<evidence type="ECO:0000256" key="8">
    <source>
        <dbReference type="ARBA" id="ARBA00022729"/>
    </source>
</evidence>
<evidence type="ECO:0000256" key="6">
    <source>
        <dbReference type="ARBA" id="ARBA00022692"/>
    </source>
</evidence>
<keyword evidence="18" id="KW-1185">Reference proteome</keyword>
<feature type="region of interest" description="Disordered" evidence="15">
    <location>
        <begin position="381"/>
        <end position="404"/>
    </location>
</feature>
<feature type="compositionally biased region" description="Basic and acidic residues" evidence="15">
    <location>
        <begin position="381"/>
        <end position="392"/>
    </location>
</feature>
<evidence type="ECO:0000259" key="16">
    <source>
        <dbReference type="Pfam" id="PF13947"/>
    </source>
</evidence>
<comment type="subcellular location">
    <subcellularLocation>
        <location evidence="2">Membrane</location>
        <topology evidence="2">Single-pass membrane protein</topology>
    </subcellularLocation>
</comment>
<evidence type="ECO:0000256" key="11">
    <source>
        <dbReference type="ARBA" id="ARBA00022833"/>
    </source>
</evidence>
<evidence type="ECO:0000313" key="17">
    <source>
        <dbReference type="EMBL" id="KAG8053741.1"/>
    </source>
</evidence>
<evidence type="ECO:0000256" key="4">
    <source>
        <dbReference type="ARBA" id="ARBA00012483"/>
    </source>
</evidence>
<gene>
    <name evidence="17" type="ORF">GUJ93_ZPchr0001g30629</name>
</gene>
<dbReference type="InterPro" id="IPR046948">
    <property type="entry name" value="ATL20-22-like"/>
</dbReference>
<comment type="catalytic activity">
    <reaction evidence="1">
        <text>S-ubiquitinyl-[E2 ubiquitin-conjugating enzyme]-L-cysteine + [acceptor protein]-L-lysine = [E2 ubiquitin-conjugating enzyme]-L-cysteine + N(6)-ubiquitinyl-[acceptor protein]-L-lysine.</text>
        <dbReference type="EC" id="2.3.2.27"/>
    </reaction>
</comment>
<keyword evidence="11" id="KW-0862">Zinc</keyword>
<sequence length="404" mass="44310">MSLPCLGIATSIVCLPPSSSPSPLDPGTKMSELALVAALLVASVVGHHGANQQATSWEDEDFFSHCPPSRCSQDGPEIRFPFRLNSSNTPSSCGSPCLKLACSGQDTILDNKYLGMPYKVTAIDYRRTTLAIIPLQDDNSLSSLCSLPKSLDHHSYSYAYEDYCNIYNTRSAVVVSCSTEFTPASISRPFTANLIAGPISCLSNATHFSYLVESSVPMYLIPSDCEAVSIDIPIPSSQNFSKQVETFFGNTEATLHWKEYYNCYLCEQKGRRCAYSSQRNQTFCMHHGSHVKVIAATSSTAAVLVLLSMVATALYLSLKTRYDEEINLKVEMFLKTYGASKPTRYSFSEVKKIARRFKNKLGQGGFGSVYKVEPKKQAINDKGSEHANREVTESTGSTKAIFLG</sequence>
<reference evidence="17" key="1">
    <citation type="journal article" date="2021" name="bioRxiv">
        <title>Whole Genome Assembly and Annotation of Northern Wild Rice, Zizania palustris L., Supports a Whole Genome Duplication in the Zizania Genus.</title>
        <authorList>
            <person name="Haas M."/>
            <person name="Kono T."/>
            <person name="Macchietto M."/>
            <person name="Millas R."/>
            <person name="McGilp L."/>
            <person name="Shao M."/>
            <person name="Duquette J."/>
            <person name="Hirsch C.N."/>
            <person name="Kimball J."/>
        </authorList>
    </citation>
    <scope>NUCLEOTIDE SEQUENCE</scope>
    <source>
        <tissue evidence="17">Fresh leaf tissue</tissue>
    </source>
</reference>